<feature type="region of interest" description="Disordered" evidence="1">
    <location>
        <begin position="216"/>
        <end position="367"/>
    </location>
</feature>
<gene>
    <name evidence="2" type="ORF">DUNSADRAFT_3324</name>
</gene>
<evidence type="ECO:0000313" key="2">
    <source>
        <dbReference type="EMBL" id="KAF5826389.1"/>
    </source>
</evidence>
<evidence type="ECO:0000256" key="1">
    <source>
        <dbReference type="SAM" id="MobiDB-lite"/>
    </source>
</evidence>
<dbReference type="EMBL" id="MU070973">
    <property type="protein sequence ID" value="KAF5826389.1"/>
    <property type="molecule type" value="Genomic_DNA"/>
</dbReference>
<protein>
    <submittedName>
        <fullName evidence="2">Uncharacterized protein</fullName>
    </submittedName>
</protein>
<organism evidence="2 3">
    <name type="scientific">Dunaliella salina</name>
    <name type="common">Green alga</name>
    <name type="synonym">Protococcus salinus</name>
    <dbReference type="NCBI Taxonomy" id="3046"/>
    <lineage>
        <taxon>Eukaryota</taxon>
        <taxon>Viridiplantae</taxon>
        <taxon>Chlorophyta</taxon>
        <taxon>core chlorophytes</taxon>
        <taxon>Chlorophyceae</taxon>
        <taxon>CS clade</taxon>
        <taxon>Chlamydomonadales</taxon>
        <taxon>Dunaliellaceae</taxon>
        <taxon>Dunaliella</taxon>
    </lineage>
</organism>
<feature type="region of interest" description="Disordered" evidence="1">
    <location>
        <begin position="384"/>
        <end position="446"/>
    </location>
</feature>
<dbReference type="Proteomes" id="UP000815325">
    <property type="component" value="Unassembled WGS sequence"/>
</dbReference>
<feature type="region of interest" description="Disordered" evidence="1">
    <location>
        <begin position="1"/>
        <end position="42"/>
    </location>
</feature>
<comment type="caution">
    <text evidence="2">The sequence shown here is derived from an EMBL/GenBank/DDBJ whole genome shotgun (WGS) entry which is preliminary data.</text>
</comment>
<feature type="compositionally biased region" description="Low complexity" evidence="1">
    <location>
        <begin position="527"/>
        <end position="540"/>
    </location>
</feature>
<feature type="compositionally biased region" description="Polar residues" evidence="1">
    <location>
        <begin position="387"/>
        <end position="415"/>
    </location>
</feature>
<feature type="region of interest" description="Disordered" evidence="1">
    <location>
        <begin position="527"/>
        <end position="557"/>
    </location>
</feature>
<feature type="region of interest" description="Disordered" evidence="1">
    <location>
        <begin position="89"/>
        <end position="144"/>
    </location>
</feature>
<evidence type="ECO:0000313" key="3">
    <source>
        <dbReference type="Proteomes" id="UP000815325"/>
    </source>
</evidence>
<proteinExistence type="predicted"/>
<feature type="compositionally biased region" description="Low complexity" evidence="1">
    <location>
        <begin position="104"/>
        <end position="114"/>
    </location>
</feature>
<reference evidence="2" key="1">
    <citation type="submission" date="2017-08" db="EMBL/GenBank/DDBJ databases">
        <authorList>
            <person name="Polle J.E."/>
            <person name="Barry K."/>
            <person name="Cushman J."/>
            <person name="Schmutz J."/>
            <person name="Tran D."/>
            <person name="Hathwaick L.T."/>
            <person name="Yim W.C."/>
            <person name="Jenkins J."/>
            <person name="Mckie-Krisberg Z.M."/>
            <person name="Prochnik S."/>
            <person name="Lindquist E."/>
            <person name="Dockter R.B."/>
            <person name="Adam C."/>
            <person name="Molina H."/>
            <person name="Bunkerborg J."/>
            <person name="Jin E."/>
            <person name="Buchheim M."/>
            <person name="Magnuson J."/>
        </authorList>
    </citation>
    <scope>NUCLEOTIDE SEQUENCE</scope>
    <source>
        <strain evidence="2">CCAP 19/18</strain>
    </source>
</reference>
<keyword evidence="3" id="KW-1185">Reference proteome</keyword>
<name>A0ABQ7FVH5_DUNSA</name>
<accession>A0ABQ7FVH5</accession>
<sequence length="782" mass="83692">MHNIFAHAALDSEDSEDSPSGDPVRRRKGTRQTGAAKVDLVAEQTPGAAGAVCAARIQHASSEPLDAEEQAAWVREQEARQAMQKQRLQQLQQQQQSKRRRLAKQQQLQQQQQQEEGGTGVSAAAMQEQRLQRQQQQQQQQQQEKEGTGVSAVLAQQAASACAIHNRPASLCAAPFPVPTTVLLPQTAEFTHPAHGGTTHALAEAWRRAQPQQHVDLYPPGALQPVQPSVPQPPRTSQRAQHDGAALHIRDAMQPAQPSAAHPPRSSQHALPGGKGLRNPQALHPAQPSVPHPPRNLQHAQPGGAPLRTPEAVQSAQPSVPHPPKASQYLQPGGAESHIPQAVHPVQPSVPHPPRSSQHAQPNGREHHLSKITPSQTVNLVHASAPHPQNASPQVPLAQTSALNPPKTKSLQPEQPAQPVMHQPPPNTLQRTQPMVLHPPPNPTSTAAQPALSFVDTLQGLQSFFLHVRNVRRFGFALNFCSGGSSGRNSGSGARAAHHPPEVAGVAVSVEDGCCYYLPVPRPSGSAANSGGGLSSHSNARTSGGSGHDIGRGGHDGGNGGDAAARLWALTQERRLADRPRDLRMQGLQVLLSAPKLTKVGAWVCMAEWMVHGCGCVCGTCVSWALMQERRLADRPRDLRMQGLQVLLSDPKLTKVSVQMKQQHQSLDGHPFLRIAGSCVDVRLALYLTEPTALSGTSCSSTQALEQHLIKRASRAAVSQALQGLPVAGGVAHSTIELSKGEQEALRAAALSRKLYDVLYPGEKWWGQIVASFTIELSKGGH</sequence>
<feature type="compositionally biased region" description="Low complexity" evidence="1">
    <location>
        <begin position="127"/>
        <end position="142"/>
    </location>
</feature>